<feature type="region of interest" description="Disordered" evidence="2">
    <location>
        <begin position="60"/>
        <end position="153"/>
    </location>
</feature>
<keyword evidence="1" id="KW-0378">Hydrolase</keyword>
<dbReference type="PANTHER" id="PTHR42648">
    <property type="entry name" value="TRANSPOSASE, PUTATIVE-RELATED"/>
    <property type="match status" value="1"/>
</dbReference>
<feature type="domain" description="Retrovirus-related Pol polyprotein from transposon TNT 1-94-like beta-barrel" evidence="4">
    <location>
        <begin position="312"/>
        <end position="380"/>
    </location>
</feature>
<name>A0A699K6W8_TANCI</name>
<evidence type="ECO:0000256" key="1">
    <source>
        <dbReference type="ARBA" id="ARBA00022670"/>
    </source>
</evidence>
<feature type="domain" description="GAG-pre-integrase" evidence="3">
    <location>
        <begin position="381"/>
        <end position="433"/>
    </location>
</feature>
<feature type="compositionally biased region" description="Polar residues" evidence="2">
    <location>
        <begin position="139"/>
        <end position="153"/>
    </location>
</feature>
<evidence type="ECO:0000313" key="5">
    <source>
        <dbReference type="EMBL" id="GFA79562.1"/>
    </source>
</evidence>
<dbReference type="InterPro" id="IPR054722">
    <property type="entry name" value="PolX-like_BBD"/>
</dbReference>
<feature type="compositionally biased region" description="Polar residues" evidence="2">
    <location>
        <begin position="114"/>
        <end position="132"/>
    </location>
</feature>
<evidence type="ECO:0000259" key="3">
    <source>
        <dbReference type="Pfam" id="PF13976"/>
    </source>
</evidence>
<dbReference type="GO" id="GO:0008233">
    <property type="term" value="F:peptidase activity"/>
    <property type="evidence" value="ECO:0007669"/>
    <property type="project" value="UniProtKB-KW"/>
</dbReference>
<feature type="non-terminal residue" evidence="5">
    <location>
        <position position="519"/>
    </location>
</feature>
<dbReference type="GO" id="GO:0006508">
    <property type="term" value="P:proteolysis"/>
    <property type="evidence" value="ECO:0007669"/>
    <property type="project" value="UniProtKB-KW"/>
</dbReference>
<dbReference type="SUPFAM" id="SSF53098">
    <property type="entry name" value="Ribonuclease H-like"/>
    <property type="match status" value="1"/>
</dbReference>
<sequence length="519" mass="57047">TVPADDIIPADAVPASTFISAKPTIPADRVIAAEASVLAVDGCEGKPIYNRFTKVNHYKGVPPPMNGNYMPTSTSPDTAESPRPYGKQTSESTKIKSTSKNSNFSFDFSDRSSVPTASDSCVESARPNNVVNDSEDFTSRTSTSGSEEQVDNVCSPQEALSSSTSLVIDVQSSDSMCNKFGYLHLFKDCNFHKHNGKGILGKGPSENHVNTSYQRSFPIPADKSFGSRAYTPYYPKSKHFPTSHNSYYSMQLANGTFGGTAIKPSAGWPWTKQNSFYSQGSKINDGSKSKSWLHTYGLQGRSKSFMAWVSKIADSGCSRSMSGNKDTLDDFVDFDGGPVRFGGSNGMITGKGTIKTKHLDFENVLYVPELEPFNLISISKNLYTFSLEELAPQAPITCLLAKASQDESNLWHRRFRHVNFRNMNKLVKGNLVRDSLLPTIFWTEVVATACYVLNRVLVAKPHNKTPYELLTDDKPAIGYLKPFGCQVTILNTSDYLGKFDEKGDEGYIVGYSIPGKAYR</sequence>
<feature type="compositionally biased region" description="Low complexity" evidence="2">
    <location>
        <begin position="89"/>
        <end position="113"/>
    </location>
</feature>
<feature type="compositionally biased region" description="Polar residues" evidence="2">
    <location>
        <begin position="69"/>
        <end position="78"/>
    </location>
</feature>
<dbReference type="InterPro" id="IPR025724">
    <property type="entry name" value="GAG-pre-integrase_dom"/>
</dbReference>
<protein>
    <submittedName>
        <fullName evidence="5">Ribonuclease H-like domain-containing protein</fullName>
    </submittedName>
</protein>
<organism evidence="5">
    <name type="scientific">Tanacetum cinerariifolium</name>
    <name type="common">Dalmatian daisy</name>
    <name type="synonym">Chrysanthemum cinerariifolium</name>
    <dbReference type="NCBI Taxonomy" id="118510"/>
    <lineage>
        <taxon>Eukaryota</taxon>
        <taxon>Viridiplantae</taxon>
        <taxon>Streptophyta</taxon>
        <taxon>Embryophyta</taxon>
        <taxon>Tracheophyta</taxon>
        <taxon>Spermatophyta</taxon>
        <taxon>Magnoliopsida</taxon>
        <taxon>eudicotyledons</taxon>
        <taxon>Gunneridae</taxon>
        <taxon>Pentapetalae</taxon>
        <taxon>asterids</taxon>
        <taxon>campanulids</taxon>
        <taxon>Asterales</taxon>
        <taxon>Asteraceae</taxon>
        <taxon>Asteroideae</taxon>
        <taxon>Anthemideae</taxon>
        <taxon>Anthemidinae</taxon>
        <taxon>Tanacetum</taxon>
    </lineage>
</organism>
<dbReference type="PANTHER" id="PTHR42648:SF32">
    <property type="entry name" value="RIBONUCLEASE H-LIKE DOMAIN, GAG-PRE-INTEGRASE DOMAIN PROTEIN-RELATED"/>
    <property type="match status" value="1"/>
</dbReference>
<dbReference type="InterPro" id="IPR039537">
    <property type="entry name" value="Retrotran_Ty1/copia-like"/>
</dbReference>
<keyword evidence="1" id="KW-0645">Protease</keyword>
<comment type="caution">
    <text evidence="5">The sequence shown here is derived from an EMBL/GenBank/DDBJ whole genome shotgun (WGS) entry which is preliminary data.</text>
</comment>
<evidence type="ECO:0000259" key="4">
    <source>
        <dbReference type="Pfam" id="PF22936"/>
    </source>
</evidence>
<dbReference type="Pfam" id="PF22936">
    <property type="entry name" value="Pol_BBD"/>
    <property type="match status" value="1"/>
</dbReference>
<evidence type="ECO:0000256" key="2">
    <source>
        <dbReference type="SAM" id="MobiDB-lite"/>
    </source>
</evidence>
<accession>A0A699K6W8</accession>
<proteinExistence type="predicted"/>
<gene>
    <name evidence="5" type="ORF">Tci_651534</name>
</gene>
<dbReference type="InterPro" id="IPR012337">
    <property type="entry name" value="RNaseH-like_sf"/>
</dbReference>
<dbReference type="AlphaFoldDB" id="A0A699K6W8"/>
<dbReference type="EMBL" id="BKCJ010489426">
    <property type="protein sequence ID" value="GFA79562.1"/>
    <property type="molecule type" value="Genomic_DNA"/>
</dbReference>
<reference evidence="5" key="1">
    <citation type="journal article" date="2019" name="Sci. Rep.">
        <title>Draft genome of Tanacetum cinerariifolium, the natural source of mosquito coil.</title>
        <authorList>
            <person name="Yamashiro T."/>
            <person name="Shiraishi A."/>
            <person name="Satake H."/>
            <person name="Nakayama K."/>
        </authorList>
    </citation>
    <scope>NUCLEOTIDE SEQUENCE</scope>
</reference>
<feature type="non-terminal residue" evidence="5">
    <location>
        <position position="1"/>
    </location>
</feature>
<dbReference type="Pfam" id="PF13976">
    <property type="entry name" value="gag_pre-integrs"/>
    <property type="match status" value="1"/>
</dbReference>